<evidence type="ECO:0000256" key="1">
    <source>
        <dbReference type="SAM" id="MobiDB-lite"/>
    </source>
</evidence>
<feature type="compositionally biased region" description="Basic residues" evidence="1">
    <location>
        <begin position="16"/>
        <end position="52"/>
    </location>
</feature>
<protein>
    <submittedName>
        <fullName evidence="2">Ferredoxin</fullName>
    </submittedName>
</protein>
<organism evidence="2">
    <name type="scientific">uncultured Nocardioidaceae bacterium</name>
    <dbReference type="NCBI Taxonomy" id="253824"/>
    <lineage>
        <taxon>Bacteria</taxon>
        <taxon>Bacillati</taxon>
        <taxon>Actinomycetota</taxon>
        <taxon>Actinomycetes</taxon>
        <taxon>Propionibacteriales</taxon>
        <taxon>Nocardioidaceae</taxon>
        <taxon>environmental samples</taxon>
    </lineage>
</organism>
<feature type="region of interest" description="Disordered" evidence="1">
    <location>
        <begin position="1"/>
        <end position="62"/>
    </location>
</feature>
<feature type="non-terminal residue" evidence="2">
    <location>
        <position position="62"/>
    </location>
</feature>
<sequence length="62" mass="7194">EGHRRLVAVPGPRPVRDRRPRRLRDQRRRPPRVRGLARRGAARVRRGGRRRLPGAGDPHRGL</sequence>
<reference evidence="2" key="1">
    <citation type="submission" date="2020-02" db="EMBL/GenBank/DDBJ databases">
        <authorList>
            <person name="Meier V. D."/>
        </authorList>
    </citation>
    <scope>NUCLEOTIDE SEQUENCE</scope>
    <source>
        <strain evidence="2">AVDCRST_MAG36</strain>
    </source>
</reference>
<dbReference type="AlphaFoldDB" id="A0A6J4KUL0"/>
<name>A0A6J4KUL0_9ACTN</name>
<evidence type="ECO:0000313" key="2">
    <source>
        <dbReference type="EMBL" id="CAA9315160.1"/>
    </source>
</evidence>
<dbReference type="EMBL" id="CADCUH010000006">
    <property type="protein sequence ID" value="CAA9315160.1"/>
    <property type="molecule type" value="Genomic_DNA"/>
</dbReference>
<feature type="non-terminal residue" evidence="2">
    <location>
        <position position="1"/>
    </location>
</feature>
<accession>A0A6J4KUL0</accession>
<proteinExistence type="predicted"/>
<gene>
    <name evidence="2" type="ORF">AVDCRST_MAG36-73</name>
</gene>